<keyword evidence="1" id="KW-0145">Chemotaxis</keyword>
<dbReference type="PANTHER" id="PTHR43531">
    <property type="entry name" value="PROTEIN ICFG"/>
    <property type="match status" value="1"/>
</dbReference>
<dbReference type="PRINTS" id="PR00260">
    <property type="entry name" value="CHEMTRNSDUCR"/>
</dbReference>
<reference evidence="7 8" key="1">
    <citation type="submission" date="2024-05" db="EMBL/GenBank/DDBJ databases">
        <title>Genome sequence of Ponticoccus litoralis KCCM 90028.</title>
        <authorList>
            <person name="Kim J.M."/>
            <person name="Lee J.K."/>
            <person name="Choi B.J."/>
            <person name="Bayburt H."/>
            <person name="Baek J.H."/>
            <person name="Jeon C.O."/>
        </authorList>
    </citation>
    <scope>NUCLEOTIDE SEQUENCE [LARGE SCALE GENOMIC DNA]</scope>
    <source>
        <strain evidence="7 8">KCCM 90028</strain>
    </source>
</reference>
<dbReference type="InterPro" id="IPR003660">
    <property type="entry name" value="HAMP_dom"/>
</dbReference>
<dbReference type="GO" id="GO:0004888">
    <property type="term" value="F:transmembrane signaling receptor activity"/>
    <property type="evidence" value="ECO:0007669"/>
    <property type="project" value="InterPro"/>
</dbReference>
<protein>
    <submittedName>
        <fullName evidence="7">Methyl-accepting chemotaxis protein</fullName>
    </submittedName>
</protein>
<evidence type="ECO:0000259" key="6">
    <source>
        <dbReference type="PROSITE" id="PS50885"/>
    </source>
</evidence>
<organism evidence="7 8">
    <name type="scientific">Ponticoccus litoralis</name>
    <dbReference type="NCBI Taxonomy" id="422297"/>
    <lineage>
        <taxon>Bacteria</taxon>
        <taxon>Pseudomonadati</taxon>
        <taxon>Pseudomonadota</taxon>
        <taxon>Alphaproteobacteria</taxon>
        <taxon>Rhodobacterales</taxon>
        <taxon>Roseobacteraceae</taxon>
        <taxon>Ponticoccus</taxon>
    </lineage>
</organism>
<dbReference type="EMBL" id="JBDNCH010000002">
    <property type="protein sequence ID" value="MEN9060729.1"/>
    <property type="molecule type" value="Genomic_DNA"/>
</dbReference>
<feature type="domain" description="HAMP" evidence="6">
    <location>
        <begin position="163"/>
        <end position="219"/>
    </location>
</feature>
<evidence type="ECO:0000256" key="4">
    <source>
        <dbReference type="SAM" id="MobiDB-lite"/>
    </source>
</evidence>
<dbReference type="InterPro" id="IPR004090">
    <property type="entry name" value="Chemotax_Me-accpt_rcpt"/>
</dbReference>
<keyword evidence="8" id="KW-1185">Reference proteome</keyword>
<dbReference type="InterPro" id="IPR044398">
    <property type="entry name" value="Globin-sensor_dom"/>
</dbReference>
<feature type="domain" description="Methyl-accepting transducer" evidence="5">
    <location>
        <begin position="224"/>
        <end position="453"/>
    </location>
</feature>
<dbReference type="SMART" id="SM00283">
    <property type="entry name" value="MA"/>
    <property type="match status" value="1"/>
</dbReference>
<name>A0AAW9S7E0_9RHOB</name>
<keyword evidence="3" id="KW-0807">Transducer</keyword>
<dbReference type="PANTHER" id="PTHR43531:SF11">
    <property type="entry name" value="METHYL-ACCEPTING CHEMOTAXIS PROTEIN 3"/>
    <property type="match status" value="1"/>
</dbReference>
<dbReference type="InterPro" id="IPR009050">
    <property type="entry name" value="Globin-like_sf"/>
</dbReference>
<feature type="region of interest" description="Disordered" evidence="4">
    <location>
        <begin position="468"/>
        <end position="501"/>
    </location>
</feature>
<dbReference type="InterPro" id="IPR012292">
    <property type="entry name" value="Globin/Proto"/>
</dbReference>
<dbReference type="PROSITE" id="PS50885">
    <property type="entry name" value="HAMP"/>
    <property type="match status" value="1"/>
</dbReference>
<dbReference type="GO" id="GO:0007165">
    <property type="term" value="P:signal transduction"/>
    <property type="evidence" value="ECO:0007669"/>
    <property type="project" value="UniProtKB-KW"/>
</dbReference>
<evidence type="ECO:0000259" key="5">
    <source>
        <dbReference type="PROSITE" id="PS50111"/>
    </source>
</evidence>
<dbReference type="GO" id="GO:0006935">
    <property type="term" value="P:chemotaxis"/>
    <property type="evidence" value="ECO:0007669"/>
    <property type="project" value="UniProtKB-KW"/>
</dbReference>
<evidence type="ECO:0000313" key="8">
    <source>
        <dbReference type="Proteomes" id="UP001428774"/>
    </source>
</evidence>
<sequence>MSDELSRKLHSYQLDGANTELLKQAGAILIPELDGVLDAFYKRATAVPELAAFFDGPGRMDFARSAQKTHWKRILTASFDEEYLASVERIGRVHARIALPIEAYMSAYSLAASDLSTLFLKKSRRGFLPSDMDRVRDQVCTLNRAFSMDIERVVDTTFRVQAEEQTRAFDHINRAIDRLAEGDLTHVIPAPDDSDFPASFEPVRRKLNGATGKLGALLATVTGTMEQLLGIIAEVGGATDNLSSRTASQAASLEETAAAVQELTGNVEQSSANTGRARDVASDAARTAEAGAGTVAEASDAMGRIQTSSQKITQIIGMIDDIAFQTNLLALNAGVEAARAGAAGRGFAVVAEEVRQLAGNASDAARQIKELVNASSGEVSSGVDLIHHAAETLRAIVANFDQVADLSTEIAAASHEQSTALSEVNSAIAQMDIVTQQNAAMVEQTTAATDRMNQEARGLMTQLGSLRVPQADPAPAPAKGADLDGPGAADGGAGDGAARVA</sequence>
<evidence type="ECO:0000313" key="7">
    <source>
        <dbReference type="EMBL" id="MEN9060729.1"/>
    </source>
</evidence>
<dbReference type="GO" id="GO:0019825">
    <property type="term" value="F:oxygen binding"/>
    <property type="evidence" value="ECO:0007669"/>
    <property type="project" value="InterPro"/>
</dbReference>
<evidence type="ECO:0000256" key="2">
    <source>
        <dbReference type="ARBA" id="ARBA00029447"/>
    </source>
</evidence>
<dbReference type="AlphaFoldDB" id="A0AAW9S7E0"/>
<evidence type="ECO:0000256" key="1">
    <source>
        <dbReference type="ARBA" id="ARBA00022500"/>
    </source>
</evidence>
<gene>
    <name evidence="7" type="ORF">ABFB10_06455</name>
</gene>
<dbReference type="RefSeq" id="WP_347165878.1">
    <property type="nucleotide sequence ID" value="NZ_JBDNCH010000002.1"/>
</dbReference>
<proteinExistence type="inferred from homology"/>
<comment type="similarity">
    <text evidence="2">Belongs to the methyl-accepting chemotaxis (MCP) protein family.</text>
</comment>
<accession>A0AAW9S7E0</accession>
<dbReference type="PROSITE" id="PS50111">
    <property type="entry name" value="CHEMOTAXIS_TRANSDUC_2"/>
    <property type="match status" value="1"/>
</dbReference>
<dbReference type="InterPro" id="IPR039379">
    <property type="entry name" value="Protoglobin_sensor_dom"/>
</dbReference>
<dbReference type="Proteomes" id="UP001428774">
    <property type="component" value="Unassembled WGS sequence"/>
</dbReference>
<comment type="caution">
    <text evidence="7">The sequence shown here is derived from an EMBL/GenBank/DDBJ whole genome shotgun (WGS) entry which is preliminary data.</text>
</comment>
<dbReference type="GO" id="GO:0020037">
    <property type="term" value="F:heme binding"/>
    <property type="evidence" value="ECO:0007669"/>
    <property type="project" value="InterPro"/>
</dbReference>
<dbReference type="SUPFAM" id="SSF46458">
    <property type="entry name" value="Globin-like"/>
    <property type="match status" value="1"/>
</dbReference>
<dbReference type="InterPro" id="IPR051310">
    <property type="entry name" value="MCP_chemotaxis"/>
</dbReference>
<feature type="compositionally biased region" description="Low complexity" evidence="4">
    <location>
        <begin position="471"/>
        <end position="487"/>
    </location>
</feature>
<dbReference type="Pfam" id="PF11563">
    <property type="entry name" value="Protoglobin"/>
    <property type="match status" value="1"/>
</dbReference>
<dbReference type="SUPFAM" id="SSF58104">
    <property type="entry name" value="Methyl-accepting chemotaxis protein (MCP) signaling domain"/>
    <property type="match status" value="1"/>
</dbReference>
<evidence type="ECO:0000256" key="3">
    <source>
        <dbReference type="PROSITE-ProRule" id="PRU00284"/>
    </source>
</evidence>
<dbReference type="Gene3D" id="1.10.490.10">
    <property type="entry name" value="Globins"/>
    <property type="match status" value="1"/>
</dbReference>
<dbReference type="GO" id="GO:0016020">
    <property type="term" value="C:membrane"/>
    <property type="evidence" value="ECO:0007669"/>
    <property type="project" value="InterPro"/>
</dbReference>
<dbReference type="Pfam" id="PF00015">
    <property type="entry name" value="MCPsignal"/>
    <property type="match status" value="1"/>
</dbReference>
<dbReference type="InterPro" id="IPR004089">
    <property type="entry name" value="MCPsignal_dom"/>
</dbReference>
<dbReference type="Gene3D" id="1.10.287.950">
    <property type="entry name" value="Methyl-accepting chemotaxis protein"/>
    <property type="match status" value="1"/>
</dbReference>
<dbReference type="CDD" id="cd01068">
    <property type="entry name" value="globin_sensor"/>
    <property type="match status" value="1"/>
</dbReference>